<feature type="domain" description="Cytochrome C biogenesis protein transmembrane" evidence="7">
    <location>
        <begin position="14"/>
        <end position="207"/>
    </location>
</feature>
<evidence type="ECO:0000313" key="9">
    <source>
        <dbReference type="EMBL" id="CAB4631449.1"/>
    </source>
</evidence>
<evidence type="ECO:0000256" key="6">
    <source>
        <dbReference type="SAM" id="Phobius"/>
    </source>
</evidence>
<feature type="transmembrane region" description="Helical" evidence="6">
    <location>
        <begin position="58"/>
        <end position="88"/>
    </location>
</feature>
<proteinExistence type="inferred from homology"/>
<evidence type="ECO:0000313" key="10">
    <source>
        <dbReference type="EMBL" id="CAB4642877.1"/>
    </source>
</evidence>
<dbReference type="AlphaFoldDB" id="A0A6J6JZJ6"/>
<feature type="transmembrane region" description="Helical" evidence="6">
    <location>
        <begin position="12"/>
        <end position="37"/>
    </location>
</feature>
<comment type="subcellular location">
    <subcellularLocation>
        <location evidence="1">Membrane</location>
        <topology evidence="1">Multi-pass membrane protein</topology>
    </subcellularLocation>
</comment>
<dbReference type="EMBL" id="CAEZSZ010000007">
    <property type="protein sequence ID" value="CAB4548966.1"/>
    <property type="molecule type" value="Genomic_DNA"/>
</dbReference>
<dbReference type="PANTHER" id="PTHR31272:SF4">
    <property type="entry name" value="CYTOCHROME C-TYPE BIOGENESIS PROTEIN HI_1454-RELATED"/>
    <property type="match status" value="1"/>
</dbReference>
<reference evidence="10" key="1">
    <citation type="submission" date="2020-05" db="EMBL/GenBank/DDBJ databases">
        <authorList>
            <person name="Chiriac C."/>
            <person name="Salcher M."/>
            <person name="Ghai R."/>
            <person name="Kavagutti S V."/>
        </authorList>
    </citation>
    <scope>NUCLEOTIDE SEQUENCE</scope>
</reference>
<feature type="transmembrane region" description="Helical" evidence="6">
    <location>
        <begin position="171"/>
        <end position="195"/>
    </location>
</feature>
<keyword evidence="4 6" id="KW-1133">Transmembrane helix</keyword>
<protein>
    <submittedName>
        <fullName evidence="10">Unannotated protein</fullName>
    </submittedName>
</protein>
<keyword evidence="5 6" id="KW-0472">Membrane</keyword>
<organism evidence="10">
    <name type="scientific">freshwater metagenome</name>
    <dbReference type="NCBI Taxonomy" id="449393"/>
    <lineage>
        <taxon>unclassified sequences</taxon>
        <taxon>metagenomes</taxon>
        <taxon>ecological metagenomes</taxon>
    </lineage>
</organism>
<evidence type="ECO:0000256" key="2">
    <source>
        <dbReference type="ARBA" id="ARBA00006143"/>
    </source>
</evidence>
<evidence type="ECO:0000259" key="7">
    <source>
        <dbReference type="Pfam" id="PF02683"/>
    </source>
</evidence>
<feature type="transmembrane region" description="Helical" evidence="6">
    <location>
        <begin position="94"/>
        <end position="117"/>
    </location>
</feature>
<accession>A0A6J6JZJ6</accession>
<dbReference type="InterPro" id="IPR003834">
    <property type="entry name" value="Cyt_c_assmbl_TM_dom"/>
</dbReference>
<gene>
    <name evidence="8" type="ORF">UFOPK1561_00125</name>
    <name evidence="9" type="ORF">UFOPK2044_00403</name>
    <name evidence="10" type="ORF">UFOPK2165_00463</name>
</gene>
<evidence type="ECO:0000256" key="3">
    <source>
        <dbReference type="ARBA" id="ARBA00022692"/>
    </source>
</evidence>
<evidence type="ECO:0000256" key="4">
    <source>
        <dbReference type="ARBA" id="ARBA00022989"/>
    </source>
</evidence>
<keyword evidence="3 6" id="KW-0812">Transmembrane</keyword>
<evidence type="ECO:0000256" key="5">
    <source>
        <dbReference type="ARBA" id="ARBA00023136"/>
    </source>
</evidence>
<sequence>MNPGEIILNGSLLAAIPLSFLAGLVSFLSPCVLPLIPGYLGFISGMGDSAAAASRKRILLGAVLFVLGFSLVFVSFGALFGGLGAVIFASGLQWLQRILGVFVFVLGFVMIGQFKFLQRTFKFQASKKFGLVGAPILGITFGLGWTPCIGPTLAAVLALASNTGDPLKGSMLALVYSLGIGLPFIAIAAGFGWATKSVSFIKRHIRAINIAGGIMLMVLGLLLVTGLWTQFAYWLQLEVIGYVQLPL</sequence>
<dbReference type="EMBL" id="CAEZWA010000063">
    <property type="protein sequence ID" value="CAB4642877.1"/>
    <property type="molecule type" value="Genomic_DNA"/>
</dbReference>
<feature type="transmembrane region" description="Helical" evidence="6">
    <location>
        <begin position="207"/>
        <end position="228"/>
    </location>
</feature>
<feature type="transmembrane region" description="Helical" evidence="6">
    <location>
        <begin position="129"/>
        <end position="159"/>
    </location>
</feature>
<comment type="similarity">
    <text evidence="2">Belongs to the DsbD family.</text>
</comment>
<dbReference type="PANTHER" id="PTHR31272">
    <property type="entry name" value="CYTOCHROME C-TYPE BIOGENESIS PROTEIN HI_1454-RELATED"/>
    <property type="match status" value="1"/>
</dbReference>
<dbReference type="Pfam" id="PF02683">
    <property type="entry name" value="DsbD_TM"/>
    <property type="match status" value="1"/>
</dbReference>
<dbReference type="GO" id="GO:0017004">
    <property type="term" value="P:cytochrome complex assembly"/>
    <property type="evidence" value="ECO:0007669"/>
    <property type="project" value="InterPro"/>
</dbReference>
<dbReference type="EMBL" id="CAEZVO010000039">
    <property type="protein sequence ID" value="CAB4631449.1"/>
    <property type="molecule type" value="Genomic_DNA"/>
</dbReference>
<dbReference type="GO" id="GO:0016020">
    <property type="term" value="C:membrane"/>
    <property type="evidence" value="ECO:0007669"/>
    <property type="project" value="UniProtKB-SubCell"/>
</dbReference>
<dbReference type="InterPro" id="IPR051790">
    <property type="entry name" value="Cytochrome_c-biogenesis_DsbD"/>
</dbReference>
<evidence type="ECO:0000256" key="1">
    <source>
        <dbReference type="ARBA" id="ARBA00004141"/>
    </source>
</evidence>
<evidence type="ECO:0000313" key="8">
    <source>
        <dbReference type="EMBL" id="CAB4548966.1"/>
    </source>
</evidence>
<name>A0A6J6JZJ6_9ZZZZ</name>